<name>A0A0A8ZFC9_ARUDO</name>
<organism evidence="1">
    <name type="scientific">Arundo donax</name>
    <name type="common">Giant reed</name>
    <name type="synonym">Donax arundinaceus</name>
    <dbReference type="NCBI Taxonomy" id="35708"/>
    <lineage>
        <taxon>Eukaryota</taxon>
        <taxon>Viridiplantae</taxon>
        <taxon>Streptophyta</taxon>
        <taxon>Embryophyta</taxon>
        <taxon>Tracheophyta</taxon>
        <taxon>Spermatophyta</taxon>
        <taxon>Magnoliopsida</taxon>
        <taxon>Liliopsida</taxon>
        <taxon>Poales</taxon>
        <taxon>Poaceae</taxon>
        <taxon>PACMAD clade</taxon>
        <taxon>Arundinoideae</taxon>
        <taxon>Arundineae</taxon>
        <taxon>Arundo</taxon>
    </lineage>
</organism>
<dbReference type="EMBL" id="GBRH01262435">
    <property type="protein sequence ID" value="JAD35460.1"/>
    <property type="molecule type" value="Transcribed_RNA"/>
</dbReference>
<protein>
    <submittedName>
        <fullName evidence="1">Uncharacterized protein</fullName>
    </submittedName>
</protein>
<evidence type="ECO:0000313" key="1">
    <source>
        <dbReference type="EMBL" id="JAD35460.1"/>
    </source>
</evidence>
<reference evidence="1" key="1">
    <citation type="submission" date="2014-09" db="EMBL/GenBank/DDBJ databases">
        <authorList>
            <person name="Magalhaes I.L.F."/>
            <person name="Oliveira U."/>
            <person name="Santos F.R."/>
            <person name="Vidigal T.H.D.A."/>
            <person name="Brescovit A.D."/>
            <person name="Santos A.J."/>
        </authorList>
    </citation>
    <scope>NUCLEOTIDE SEQUENCE</scope>
    <source>
        <tissue evidence="1">Shoot tissue taken approximately 20 cm above the soil surface</tissue>
    </source>
</reference>
<sequence length="9" mass="1092">MFVEQSHQS</sequence>
<reference evidence="1" key="2">
    <citation type="journal article" date="2015" name="Data Brief">
        <title>Shoot transcriptome of the giant reed, Arundo donax.</title>
        <authorList>
            <person name="Barrero R.A."/>
            <person name="Guerrero F.D."/>
            <person name="Moolhuijzen P."/>
            <person name="Goolsby J.A."/>
            <person name="Tidwell J."/>
            <person name="Bellgard S.E."/>
            <person name="Bellgard M.I."/>
        </authorList>
    </citation>
    <scope>NUCLEOTIDE SEQUENCE</scope>
    <source>
        <tissue evidence="1">Shoot tissue taken approximately 20 cm above the soil surface</tissue>
    </source>
</reference>
<proteinExistence type="predicted"/>
<accession>A0A0A8ZFC9</accession>